<dbReference type="Proteomes" id="UP000738349">
    <property type="component" value="Unassembled WGS sequence"/>
</dbReference>
<sequence length="570" mass="64133">MDDLCELFRSLRFQPLSQKELAEFQRTAEILQRCYVSSEPCDLLIDNPSWTEYAEKLPRIGFGIDSRVPESRRGLVQGAGVTEYDTESYLKLLKKTPLSADISQIIPKQDLSSTIDSLDRDRTIIVPVRDEQGWAFAVAYPHCIHWYDSKPTKAVPEFASGWCGPQSQENNDSGVLMLLGIRRLAMKFPHVDDEDIERTVSSFRTRLLLELICGHLNPDTDEVTALHLVEGNMDFLPSNDGPESESPQPAVVEQTAHSERSHFSNAEPTSSESPHCSGEDLPVDSGELLGEEFHSSSLDHPMDSGELLSEEARSSSSEQPSTIPTNSSIQLLAISAPAISPTARMANLASPRPTINLSYPRPQIYPTMMLAPDIRKPMLEILREAVAAIRRIEASNTTDLKDLWSWIRDGLLSSEFHRRYHRVLLHEKLKDASNSRKFLDMDGSIESKKAATAEGRLWGELCTFGEQQYYKYVMLCAIPKKDPISERSLNIFKNSFKSNPDLKWALAQAQELCKAIVGNQLPKRLLMIESYSYESYRRLDDRQFASYAFLPLKDDIGDSPVKVSELTSAM</sequence>
<dbReference type="OrthoDB" id="5043919at2759"/>
<accession>A0A9P9I9X4</accession>
<keyword evidence="3" id="KW-1185">Reference proteome</keyword>
<evidence type="ECO:0000256" key="1">
    <source>
        <dbReference type="SAM" id="MobiDB-lite"/>
    </source>
</evidence>
<comment type="caution">
    <text evidence="2">The sequence shown here is derived from an EMBL/GenBank/DDBJ whole genome shotgun (WGS) entry which is preliminary data.</text>
</comment>
<evidence type="ECO:0000313" key="2">
    <source>
        <dbReference type="EMBL" id="KAH7113523.1"/>
    </source>
</evidence>
<evidence type="ECO:0000313" key="3">
    <source>
        <dbReference type="Proteomes" id="UP000738349"/>
    </source>
</evidence>
<proteinExistence type="predicted"/>
<gene>
    <name evidence="2" type="ORF">EDB81DRAFT_893397</name>
</gene>
<organism evidence="2 3">
    <name type="scientific">Dactylonectria macrodidyma</name>
    <dbReference type="NCBI Taxonomy" id="307937"/>
    <lineage>
        <taxon>Eukaryota</taxon>
        <taxon>Fungi</taxon>
        <taxon>Dikarya</taxon>
        <taxon>Ascomycota</taxon>
        <taxon>Pezizomycotina</taxon>
        <taxon>Sordariomycetes</taxon>
        <taxon>Hypocreomycetidae</taxon>
        <taxon>Hypocreales</taxon>
        <taxon>Nectriaceae</taxon>
        <taxon>Dactylonectria</taxon>
    </lineage>
</organism>
<dbReference type="EMBL" id="JAGMUV010000034">
    <property type="protein sequence ID" value="KAH7113523.1"/>
    <property type="molecule type" value="Genomic_DNA"/>
</dbReference>
<feature type="compositionally biased region" description="Polar residues" evidence="1">
    <location>
        <begin position="263"/>
        <end position="274"/>
    </location>
</feature>
<protein>
    <submittedName>
        <fullName evidence="2">Uncharacterized protein</fullName>
    </submittedName>
</protein>
<name>A0A9P9I9X4_9HYPO</name>
<dbReference type="AlphaFoldDB" id="A0A9P9I9X4"/>
<reference evidence="2" key="1">
    <citation type="journal article" date="2021" name="Nat. Commun.">
        <title>Genetic determinants of endophytism in the Arabidopsis root mycobiome.</title>
        <authorList>
            <person name="Mesny F."/>
            <person name="Miyauchi S."/>
            <person name="Thiergart T."/>
            <person name="Pickel B."/>
            <person name="Atanasova L."/>
            <person name="Karlsson M."/>
            <person name="Huettel B."/>
            <person name="Barry K.W."/>
            <person name="Haridas S."/>
            <person name="Chen C."/>
            <person name="Bauer D."/>
            <person name="Andreopoulos W."/>
            <person name="Pangilinan J."/>
            <person name="LaButti K."/>
            <person name="Riley R."/>
            <person name="Lipzen A."/>
            <person name="Clum A."/>
            <person name="Drula E."/>
            <person name="Henrissat B."/>
            <person name="Kohler A."/>
            <person name="Grigoriev I.V."/>
            <person name="Martin F.M."/>
            <person name="Hacquard S."/>
        </authorList>
    </citation>
    <scope>NUCLEOTIDE SEQUENCE</scope>
    <source>
        <strain evidence="2">MPI-CAGE-AT-0147</strain>
    </source>
</reference>
<feature type="region of interest" description="Disordered" evidence="1">
    <location>
        <begin position="234"/>
        <end position="326"/>
    </location>
</feature>